<accession>A0A022RD42</accession>
<dbReference type="EMBL" id="KI630592">
    <property type="protein sequence ID" value="EYU36825.1"/>
    <property type="molecule type" value="Genomic_DNA"/>
</dbReference>
<dbReference type="Pfam" id="PF03087">
    <property type="entry name" value="BPS1"/>
    <property type="match status" value="1"/>
</dbReference>
<dbReference type="Proteomes" id="UP000030748">
    <property type="component" value="Unassembled WGS sequence"/>
</dbReference>
<dbReference type="GO" id="GO:0048364">
    <property type="term" value="P:root development"/>
    <property type="evidence" value="ECO:0007669"/>
    <property type="project" value="InterPro"/>
</dbReference>
<sequence length="230" mass="25704">MSRSDLDFDSLRELHDSVNNLLHSPRTKLEIIDHGQEKWAHEVSEAALKMADSCAAAKDLLLLVKDHLHNLRSAFRRIAADHSGNLFAPYRLPRKQLKKAILKRLDSLKGVKNTRAAALPPQEDQNLVVVVNLLTEVRSTTLSMVQSLLSLIALPNREGKPDLGRKEQHVFRLKLTRVDSLGFWEKCGASDVRSAAKRLENGIIDTPISNNQYATGQPTLIDQIVGEQLP</sequence>
<proteinExistence type="predicted"/>
<protein>
    <submittedName>
        <fullName evidence="1">Uncharacterized protein</fullName>
    </submittedName>
</protein>
<gene>
    <name evidence="1" type="ORF">MIMGU_mgv1a013119mg</name>
</gene>
<dbReference type="InterPro" id="IPR004320">
    <property type="entry name" value="BPS1_pln"/>
</dbReference>
<dbReference type="AlphaFoldDB" id="A0A022RD42"/>
<dbReference type="GO" id="GO:0048367">
    <property type="term" value="P:shoot system development"/>
    <property type="evidence" value="ECO:0007669"/>
    <property type="project" value="InterPro"/>
</dbReference>
<reference evidence="1 2" key="1">
    <citation type="journal article" date="2013" name="Proc. Natl. Acad. Sci. U.S.A.">
        <title>Fine-scale variation in meiotic recombination in Mimulus inferred from population shotgun sequencing.</title>
        <authorList>
            <person name="Hellsten U."/>
            <person name="Wright K.M."/>
            <person name="Jenkins J."/>
            <person name="Shu S."/>
            <person name="Yuan Y."/>
            <person name="Wessler S.R."/>
            <person name="Schmutz J."/>
            <person name="Willis J.H."/>
            <person name="Rokhsar D.S."/>
        </authorList>
    </citation>
    <scope>NUCLEOTIDE SEQUENCE [LARGE SCALE GENOMIC DNA]</scope>
    <source>
        <strain evidence="2">cv. DUN x IM62</strain>
    </source>
</reference>
<keyword evidence="2" id="KW-1185">Reference proteome</keyword>
<name>A0A022RD42_ERYGU</name>
<dbReference type="PANTHER" id="PTHR33070:SF7">
    <property type="entry name" value="RX N-TERMINAL DOMAIN-CONTAINING PROTEIN"/>
    <property type="match status" value="1"/>
</dbReference>
<evidence type="ECO:0000313" key="2">
    <source>
        <dbReference type="Proteomes" id="UP000030748"/>
    </source>
</evidence>
<evidence type="ECO:0000313" key="1">
    <source>
        <dbReference type="EMBL" id="EYU36825.1"/>
    </source>
</evidence>
<dbReference type="eggNOG" id="ENOG502RX8D">
    <property type="taxonomic scope" value="Eukaryota"/>
</dbReference>
<dbReference type="PANTHER" id="PTHR33070">
    <property type="entry name" value="OS06G0725500 PROTEIN"/>
    <property type="match status" value="1"/>
</dbReference>
<organism evidence="1 2">
    <name type="scientific">Erythranthe guttata</name>
    <name type="common">Yellow monkey flower</name>
    <name type="synonym">Mimulus guttatus</name>
    <dbReference type="NCBI Taxonomy" id="4155"/>
    <lineage>
        <taxon>Eukaryota</taxon>
        <taxon>Viridiplantae</taxon>
        <taxon>Streptophyta</taxon>
        <taxon>Embryophyta</taxon>
        <taxon>Tracheophyta</taxon>
        <taxon>Spermatophyta</taxon>
        <taxon>Magnoliopsida</taxon>
        <taxon>eudicotyledons</taxon>
        <taxon>Gunneridae</taxon>
        <taxon>Pentapetalae</taxon>
        <taxon>asterids</taxon>
        <taxon>lamiids</taxon>
        <taxon>Lamiales</taxon>
        <taxon>Phrymaceae</taxon>
        <taxon>Erythranthe</taxon>
    </lineage>
</organism>